<reference evidence="7" key="1">
    <citation type="submission" date="2025-08" db="UniProtKB">
        <authorList>
            <consortium name="RefSeq"/>
        </authorList>
    </citation>
    <scope>IDENTIFICATION</scope>
</reference>
<proteinExistence type="predicted"/>
<comment type="subcellular location">
    <subcellularLocation>
        <location evidence="1">Cytoplasm</location>
    </subcellularLocation>
</comment>
<dbReference type="Proteomes" id="UP000515159">
    <property type="component" value="Chromosome 3"/>
</dbReference>
<evidence type="ECO:0000256" key="1">
    <source>
        <dbReference type="ARBA" id="ARBA00004496"/>
    </source>
</evidence>
<organism evidence="6 7">
    <name type="scientific">Geotrypetes seraphini</name>
    <name type="common">Gaboon caecilian</name>
    <name type="synonym">Caecilia seraphini</name>
    <dbReference type="NCBI Taxonomy" id="260995"/>
    <lineage>
        <taxon>Eukaryota</taxon>
        <taxon>Metazoa</taxon>
        <taxon>Chordata</taxon>
        <taxon>Craniata</taxon>
        <taxon>Vertebrata</taxon>
        <taxon>Euteleostomi</taxon>
        <taxon>Amphibia</taxon>
        <taxon>Gymnophiona</taxon>
        <taxon>Geotrypetes</taxon>
    </lineage>
</organism>
<sequence>MCTNVVCEWLKALRLLQYAESFVDNGYDDLEVCKQIGDPDLDAIGVLLPQHRRRIHAAVRRLKDEASKGDGGLYFTLEPRGAPSLGIYPRRRARAWWEDPGAQQGLQAGPKGHSVDRDLATYPKLKLKIMIRDKLVKDGINLSKPPYSNKDFQLTFPPKFKLVDCLVPSQVSELTISKVTLQTSEPIHRIVQAQRLFCIDVCVFVCIDEIVCLPLIEDLTQGKVLKRVMQQSI</sequence>
<feature type="domain" description="SAM" evidence="5">
    <location>
        <begin position="6"/>
        <end position="65"/>
    </location>
</feature>
<keyword evidence="6" id="KW-1185">Reference proteome</keyword>
<evidence type="ECO:0000259" key="5">
    <source>
        <dbReference type="PROSITE" id="PS50105"/>
    </source>
</evidence>
<dbReference type="RefSeq" id="XP_033793528.1">
    <property type="nucleotide sequence ID" value="XM_033937637.1"/>
</dbReference>
<dbReference type="GeneID" id="117357263"/>
<dbReference type="InParanoid" id="A0A6P8R0P3"/>
<evidence type="ECO:0000313" key="6">
    <source>
        <dbReference type="Proteomes" id="UP000515159"/>
    </source>
</evidence>
<protein>
    <recommendedName>
        <fullName evidence="4">Sterile alpha motif domain-containing protein 5</fullName>
    </recommendedName>
</protein>
<dbReference type="InterPro" id="IPR013761">
    <property type="entry name" value="SAM/pointed_sf"/>
</dbReference>
<dbReference type="PROSITE" id="PS50105">
    <property type="entry name" value="SAM_DOMAIN"/>
    <property type="match status" value="1"/>
</dbReference>
<evidence type="ECO:0000256" key="2">
    <source>
        <dbReference type="ARBA" id="ARBA00022490"/>
    </source>
</evidence>
<dbReference type="PANTHER" id="PTHR12301">
    <property type="entry name" value="SAM-DOMAIN, SH3 AND NUCLEAR LOCALIZATION SIGNALS PROTEIN RELATED"/>
    <property type="match status" value="1"/>
</dbReference>
<comment type="subunit">
    <text evidence="3">Interacts promiscuously (via SAM domain) with EPHA5, EPHA6, EPHA7, EPHA8, EPHB1, EPHB2, EPHB3 and EPHB4 (via SAM domain) (in vitro).</text>
</comment>
<name>A0A6P8R0P3_GEOSA</name>
<dbReference type="FunFam" id="1.10.150.50:FF:000055">
    <property type="entry name" value="Sterile alpha motif domain containing 5"/>
    <property type="match status" value="1"/>
</dbReference>
<gene>
    <name evidence="7" type="primary">SAMD5</name>
</gene>
<dbReference type="PANTHER" id="PTHR12301:SF8">
    <property type="entry name" value="STERILE ALPHA MOTIF DOMAIN-CONTAINING PROTEIN 5"/>
    <property type="match status" value="1"/>
</dbReference>
<dbReference type="GO" id="GO:0005737">
    <property type="term" value="C:cytoplasm"/>
    <property type="evidence" value="ECO:0007669"/>
    <property type="project" value="UniProtKB-SubCell"/>
</dbReference>
<evidence type="ECO:0000313" key="7">
    <source>
        <dbReference type="RefSeq" id="XP_033793528.1"/>
    </source>
</evidence>
<evidence type="ECO:0000256" key="3">
    <source>
        <dbReference type="ARBA" id="ARBA00065890"/>
    </source>
</evidence>
<dbReference type="CDD" id="cd09527">
    <property type="entry name" value="SAM_Samd5"/>
    <property type="match status" value="1"/>
</dbReference>
<dbReference type="Pfam" id="PF00536">
    <property type="entry name" value="SAM_1"/>
    <property type="match status" value="1"/>
</dbReference>
<dbReference type="CTD" id="389432"/>
<dbReference type="InterPro" id="IPR001660">
    <property type="entry name" value="SAM"/>
</dbReference>
<dbReference type="FunCoup" id="A0A6P8R0P3">
    <property type="interactions" value="447"/>
</dbReference>
<dbReference type="SMART" id="SM00454">
    <property type="entry name" value="SAM"/>
    <property type="match status" value="1"/>
</dbReference>
<evidence type="ECO:0000256" key="4">
    <source>
        <dbReference type="ARBA" id="ARBA00073398"/>
    </source>
</evidence>
<dbReference type="Gene3D" id="1.10.150.50">
    <property type="entry name" value="Transcription Factor, Ets-1"/>
    <property type="match status" value="1"/>
</dbReference>
<dbReference type="SUPFAM" id="SSF47769">
    <property type="entry name" value="SAM/Pointed domain"/>
    <property type="match status" value="1"/>
</dbReference>
<accession>A0A6P8R0P3</accession>
<dbReference type="AlphaFoldDB" id="A0A6P8R0P3"/>
<keyword evidence="2" id="KW-0963">Cytoplasm</keyword>
<dbReference type="OrthoDB" id="1919336at2759"/>
<dbReference type="InterPro" id="IPR051725">
    <property type="entry name" value="SAM-SH3_domain_protein"/>
</dbReference>
<dbReference type="KEGG" id="gsh:117357263"/>